<accession>A0A0G4HPG2</accession>
<dbReference type="VEuPathDB" id="CryptoDB:Cvel_29957"/>
<name>A0A0G4HPG2_9ALVE</name>
<organism evidence="3">
    <name type="scientific">Chromera velia CCMP2878</name>
    <dbReference type="NCBI Taxonomy" id="1169474"/>
    <lineage>
        <taxon>Eukaryota</taxon>
        <taxon>Sar</taxon>
        <taxon>Alveolata</taxon>
        <taxon>Colpodellida</taxon>
        <taxon>Chromeraceae</taxon>
        <taxon>Chromera</taxon>
    </lineage>
</organism>
<dbReference type="EMBL" id="CDMZ01003413">
    <property type="protein sequence ID" value="CEM46259.1"/>
    <property type="molecule type" value="Genomic_DNA"/>
</dbReference>
<evidence type="ECO:0000256" key="2">
    <source>
        <dbReference type="SAM" id="Phobius"/>
    </source>
</evidence>
<feature type="transmembrane region" description="Helical" evidence="2">
    <location>
        <begin position="163"/>
        <end position="190"/>
    </location>
</feature>
<feature type="region of interest" description="Disordered" evidence="1">
    <location>
        <begin position="575"/>
        <end position="630"/>
    </location>
</feature>
<feature type="compositionally biased region" description="Basic and acidic residues" evidence="1">
    <location>
        <begin position="846"/>
        <end position="869"/>
    </location>
</feature>
<feature type="compositionally biased region" description="Basic and acidic residues" evidence="1">
    <location>
        <begin position="15"/>
        <end position="27"/>
    </location>
</feature>
<feature type="region of interest" description="Disordered" evidence="1">
    <location>
        <begin position="1"/>
        <end position="47"/>
    </location>
</feature>
<feature type="compositionally biased region" description="Basic and acidic residues" evidence="1">
    <location>
        <begin position="596"/>
        <end position="608"/>
    </location>
</feature>
<keyword evidence="2" id="KW-0812">Transmembrane</keyword>
<feature type="non-terminal residue" evidence="3">
    <location>
        <position position="1"/>
    </location>
</feature>
<feature type="transmembrane region" description="Helical" evidence="2">
    <location>
        <begin position="279"/>
        <end position="297"/>
    </location>
</feature>
<keyword evidence="2" id="KW-1133">Transmembrane helix</keyword>
<reference evidence="3" key="1">
    <citation type="submission" date="2014-11" db="EMBL/GenBank/DDBJ databases">
        <authorList>
            <person name="Otto D Thomas"/>
            <person name="Naeem Raeece"/>
        </authorList>
    </citation>
    <scope>NUCLEOTIDE SEQUENCE</scope>
</reference>
<feature type="transmembrane region" description="Helical" evidence="2">
    <location>
        <begin position="309"/>
        <end position="329"/>
    </location>
</feature>
<keyword evidence="2" id="KW-0472">Membrane</keyword>
<dbReference type="PANTHER" id="PTHR11319:SF35">
    <property type="entry name" value="OUTER MEMBRANE PROTEIN PMPC-RELATED"/>
    <property type="match status" value="1"/>
</dbReference>
<feature type="region of interest" description="Disordered" evidence="1">
    <location>
        <begin position="701"/>
        <end position="723"/>
    </location>
</feature>
<feature type="transmembrane region" description="Helical" evidence="2">
    <location>
        <begin position="238"/>
        <end position="259"/>
    </location>
</feature>
<proteinExistence type="predicted"/>
<evidence type="ECO:0000256" key="1">
    <source>
        <dbReference type="SAM" id="MobiDB-lite"/>
    </source>
</evidence>
<gene>
    <name evidence="3" type="ORF">Cvel_29957</name>
</gene>
<evidence type="ECO:0000313" key="3">
    <source>
        <dbReference type="EMBL" id="CEM46259.1"/>
    </source>
</evidence>
<dbReference type="AlphaFoldDB" id="A0A0G4HPG2"/>
<feature type="transmembrane region" description="Helical" evidence="2">
    <location>
        <begin position="341"/>
        <end position="367"/>
    </location>
</feature>
<sequence length="891" mass="98030">EDLGHSIASLQRGNQKFEPEGEPERSAHGGQTNSKRSSVHVSAQQQQLDLEAERLSVGAAERDRDMDEHEETWLLDQRRKVREIADKRLMLLFRYIFSKRMSVWERLGILLIDSVAVGTTIYFVSFEMIISSLMDTVSCEAFDDQMPLRLTAKRSVLCSSNDYLGFALISLALVLLYAVVMPGSVAALVVRERRQLMAKVRMESVSARWADHASALEPLQYKAFLQSAKVRLDQYNRAFSLLLGGYSADFFFWEIIVMARKFTAELIVAFNATGDPNSRLFPLLCHAVFFLFLQLWVKHYRRTQKDILNSAESAALLTWTALVLIFSGVTWTPGLRVTAVFFMYSVMFLLFSGFTLTVSLIIFRGILLETSKKYKNLGKKEDLTWSDRVIVSLSLDKLLKSLFKTLSKRITEQRLLLPQLPFGSRGRLRSIVVVTQTKHPVVKWQSVSQKEKADKELSPLISKAVRLLLCKWHNNLPTALFPDQEAVVIPRPSLGHARTVLPEVDEDFILRVAILMYRRLKRYPKIRKQMQMVDHRVEIKALVCAFLRPKSAEELKETQGKAALHDLRRMGTRFGDNLRSGGNSLRRTVSGLFASGKKEEEKEKGKETEDPENDGEEATEDEEALHDQRVPAETVALALRRLKPEHLTALAAALGVEALESVDLHPPDTIENPDDRKGIEALTNALKSGQWANLRALSETGGGEAGTVEGLSPSLGTGEGGVTGISSKNFRETVVALAEGVREGEGGLSLPSGVENLPGRLGLDMIPFSGSGSAGNSKLTAETDGRAALATVGEALGGIEGRFVVPILEGEGGVVGIAEKMNGGAAASSLQDLLLRMLCESGGGVGEKKEKEKGEGKGKGGEKGDDQQKSEGGGVSEGSVESVLSPLVVRE</sequence>
<feature type="compositionally biased region" description="Acidic residues" evidence="1">
    <location>
        <begin position="609"/>
        <end position="624"/>
    </location>
</feature>
<protein>
    <submittedName>
        <fullName evidence="3">Uncharacterized protein</fullName>
    </submittedName>
</protein>
<dbReference type="PANTHER" id="PTHR11319">
    <property type="entry name" value="G PROTEIN-COUPLED RECEPTOR-RELATED"/>
    <property type="match status" value="1"/>
</dbReference>
<feature type="compositionally biased region" description="Polar residues" evidence="1">
    <location>
        <begin position="29"/>
        <end position="47"/>
    </location>
</feature>
<feature type="transmembrane region" description="Helical" evidence="2">
    <location>
        <begin position="103"/>
        <end position="124"/>
    </location>
</feature>
<feature type="region of interest" description="Disordered" evidence="1">
    <location>
        <begin position="843"/>
        <end position="891"/>
    </location>
</feature>